<dbReference type="Proteomes" id="UP000198680">
    <property type="component" value="Unassembled WGS sequence"/>
</dbReference>
<feature type="transmembrane region" description="Helical" evidence="2">
    <location>
        <begin position="5"/>
        <end position="23"/>
    </location>
</feature>
<evidence type="ECO:0000256" key="2">
    <source>
        <dbReference type="SAM" id="Phobius"/>
    </source>
</evidence>
<gene>
    <name evidence="3" type="ORF">SAMN05660642_04120</name>
</gene>
<proteinExistence type="predicted"/>
<evidence type="ECO:0000313" key="3">
    <source>
        <dbReference type="EMBL" id="SDN12549.1"/>
    </source>
</evidence>
<reference evidence="4" key="1">
    <citation type="submission" date="2016-10" db="EMBL/GenBank/DDBJ databases">
        <authorList>
            <person name="Varghese N."/>
            <person name="Submissions S."/>
        </authorList>
    </citation>
    <scope>NUCLEOTIDE SEQUENCE [LARGE SCALE GENOMIC DNA]</scope>
    <source>
        <strain evidence="4">DSM 45419</strain>
    </source>
</reference>
<keyword evidence="4" id="KW-1185">Reference proteome</keyword>
<protein>
    <submittedName>
        <fullName evidence="3">Uncharacterized protein</fullName>
    </submittedName>
</protein>
<sequence>MARRLIGWGGVWLVGSIAAFLLLDPILASFLAIVGLCLWGVAVLSSGWEQHPSFEQRELARARRRAERRERTKDARARDRARWEAHQRRKAERGAGR</sequence>
<keyword evidence="2" id="KW-0472">Membrane</keyword>
<feature type="region of interest" description="Disordered" evidence="1">
    <location>
        <begin position="65"/>
        <end position="97"/>
    </location>
</feature>
<dbReference type="OrthoDB" id="5193892at2"/>
<keyword evidence="2" id="KW-0812">Transmembrane</keyword>
<evidence type="ECO:0000313" key="4">
    <source>
        <dbReference type="Proteomes" id="UP000198680"/>
    </source>
</evidence>
<organism evidence="3 4">
    <name type="scientific">Geodermatophilus siccatus</name>
    <dbReference type="NCBI Taxonomy" id="1137991"/>
    <lineage>
        <taxon>Bacteria</taxon>
        <taxon>Bacillati</taxon>
        <taxon>Actinomycetota</taxon>
        <taxon>Actinomycetes</taxon>
        <taxon>Geodermatophilales</taxon>
        <taxon>Geodermatophilaceae</taxon>
        <taxon>Geodermatophilus</taxon>
    </lineage>
</organism>
<dbReference type="EMBL" id="FNHE01000012">
    <property type="protein sequence ID" value="SDN12549.1"/>
    <property type="molecule type" value="Genomic_DNA"/>
</dbReference>
<dbReference type="RefSeq" id="WP_091222818.1">
    <property type="nucleotide sequence ID" value="NZ_FNHE01000012.1"/>
</dbReference>
<name>A0A1G9YTM8_9ACTN</name>
<accession>A0A1G9YTM8</accession>
<evidence type="ECO:0000256" key="1">
    <source>
        <dbReference type="SAM" id="MobiDB-lite"/>
    </source>
</evidence>
<feature type="transmembrane region" description="Helical" evidence="2">
    <location>
        <begin position="29"/>
        <end position="48"/>
    </location>
</feature>
<keyword evidence="2" id="KW-1133">Transmembrane helix</keyword>
<dbReference type="STRING" id="1137991.SAMN05660642_04120"/>
<dbReference type="AlphaFoldDB" id="A0A1G9YTM8"/>